<reference evidence="1" key="2">
    <citation type="journal article" date="2019" name="IMA Fungus">
        <title>Genome sequencing and comparison of five Tilletia species to identify candidate genes for the detection of regulated species infecting wheat.</title>
        <authorList>
            <person name="Nguyen H.D.T."/>
            <person name="Sultana T."/>
            <person name="Kesanakurti P."/>
            <person name="Hambleton S."/>
        </authorList>
    </citation>
    <scope>NUCLEOTIDE SEQUENCE</scope>
    <source>
        <strain evidence="1">DAOMC 236416</strain>
    </source>
</reference>
<name>A0A177TBV0_9BASI</name>
<comment type="caution">
    <text evidence="1">The sequence shown here is derived from an EMBL/GenBank/DDBJ whole genome shotgun (WGS) entry which is preliminary data.</text>
</comment>
<gene>
    <name evidence="1" type="ORF">A4X13_0g5632</name>
</gene>
<dbReference type="AlphaFoldDB" id="A0A177TBV0"/>
<protein>
    <submittedName>
        <fullName evidence="1">Uncharacterized protein</fullName>
    </submittedName>
</protein>
<sequence>MVELALGQQYDSVKAFQQAVRALAAQDGWNAKVGDPRYQSALCDHAVLLCRLRLLCPRQINEGRCRSDETEARAQLRRRFSGGKKSSNDDHGLLVSIIKGVMVITPKTSAKEIAQQLKHLKGYQAEKDAVYKAKSAILSEAYGDEVGSFQSLLAYVEQLQAANPGTHAVLELKDGVFE</sequence>
<evidence type="ECO:0000313" key="1">
    <source>
        <dbReference type="EMBL" id="KAE8246777.1"/>
    </source>
</evidence>
<organism evidence="1 2">
    <name type="scientific">Tilletia indica</name>
    <dbReference type="NCBI Taxonomy" id="43049"/>
    <lineage>
        <taxon>Eukaryota</taxon>
        <taxon>Fungi</taxon>
        <taxon>Dikarya</taxon>
        <taxon>Basidiomycota</taxon>
        <taxon>Ustilaginomycotina</taxon>
        <taxon>Exobasidiomycetes</taxon>
        <taxon>Tilletiales</taxon>
        <taxon>Tilletiaceae</taxon>
        <taxon>Tilletia</taxon>
    </lineage>
</organism>
<keyword evidence="2" id="KW-1185">Reference proteome</keyword>
<proteinExistence type="predicted"/>
<evidence type="ECO:0000313" key="2">
    <source>
        <dbReference type="Proteomes" id="UP000077521"/>
    </source>
</evidence>
<reference evidence="1" key="1">
    <citation type="submission" date="2016-04" db="EMBL/GenBank/DDBJ databases">
        <authorList>
            <person name="Nguyen H.D."/>
            <person name="Samba Siva P."/>
            <person name="Cullis J."/>
            <person name="Levesque C.A."/>
            <person name="Hambleton S."/>
        </authorList>
    </citation>
    <scope>NUCLEOTIDE SEQUENCE</scope>
    <source>
        <strain evidence="1">DAOMC 236416</strain>
    </source>
</reference>
<dbReference type="Proteomes" id="UP000077521">
    <property type="component" value="Unassembled WGS sequence"/>
</dbReference>
<accession>A0A177TBV0</accession>
<dbReference type="EMBL" id="LWDF02000455">
    <property type="protein sequence ID" value="KAE8246777.1"/>
    <property type="molecule type" value="Genomic_DNA"/>
</dbReference>